<dbReference type="Proteomes" id="UP001201812">
    <property type="component" value="Unassembled WGS sequence"/>
</dbReference>
<protein>
    <submittedName>
        <fullName evidence="1">Mediator of RNA polymerase II transcription subunit 1.1</fullName>
    </submittedName>
</protein>
<organism evidence="1 2">
    <name type="scientific">Ditylenchus destructor</name>
    <dbReference type="NCBI Taxonomy" id="166010"/>
    <lineage>
        <taxon>Eukaryota</taxon>
        <taxon>Metazoa</taxon>
        <taxon>Ecdysozoa</taxon>
        <taxon>Nematoda</taxon>
        <taxon>Chromadorea</taxon>
        <taxon>Rhabditida</taxon>
        <taxon>Tylenchina</taxon>
        <taxon>Tylenchomorpha</taxon>
        <taxon>Sphaerularioidea</taxon>
        <taxon>Anguinidae</taxon>
        <taxon>Anguininae</taxon>
        <taxon>Ditylenchus</taxon>
    </lineage>
</organism>
<dbReference type="GO" id="GO:0016592">
    <property type="term" value="C:mediator complex"/>
    <property type="evidence" value="ECO:0007669"/>
    <property type="project" value="TreeGrafter"/>
</dbReference>
<proteinExistence type="predicted"/>
<evidence type="ECO:0000313" key="1">
    <source>
        <dbReference type="EMBL" id="KAI1729155.1"/>
    </source>
</evidence>
<dbReference type="AlphaFoldDB" id="A0AAD4RDW0"/>
<evidence type="ECO:0000313" key="2">
    <source>
        <dbReference type="Proteomes" id="UP001201812"/>
    </source>
</evidence>
<accession>A0AAD4RDW0</accession>
<comment type="caution">
    <text evidence="1">The sequence shown here is derived from an EMBL/GenBank/DDBJ whole genome shotgun (WGS) entry which is preliminary data.</text>
</comment>
<keyword evidence="2" id="KW-1185">Reference proteome</keyword>
<name>A0AAD4RDW0_9BILA</name>
<reference evidence="1" key="1">
    <citation type="submission" date="2022-01" db="EMBL/GenBank/DDBJ databases">
        <title>Genome Sequence Resource for Two Populations of Ditylenchus destructor, the Migratory Endoparasitic Phytonematode.</title>
        <authorList>
            <person name="Zhang H."/>
            <person name="Lin R."/>
            <person name="Xie B."/>
        </authorList>
    </citation>
    <scope>NUCLEOTIDE SEQUENCE</scope>
    <source>
        <strain evidence="1">BazhouSP</strain>
    </source>
</reference>
<dbReference type="InterPro" id="IPR051999">
    <property type="entry name" value="Mediator_complex_subunit_1"/>
</dbReference>
<dbReference type="GO" id="GO:0006357">
    <property type="term" value="P:regulation of transcription by RNA polymerase II"/>
    <property type="evidence" value="ECO:0007669"/>
    <property type="project" value="TreeGrafter"/>
</dbReference>
<dbReference type="PANTHER" id="PTHR12881">
    <property type="entry name" value="MEDIATOR OF RNA POLYMERASE II TRANSCRIPTION SUBUNIT 1"/>
    <property type="match status" value="1"/>
</dbReference>
<sequence length="475" mass="54113">MSTVVMDSRTDQDLELSRINMDLRMEQTRQSSSQYSFDHFQSILKRNLKDKRLVTDVDTHADLQKAISLLQEDSLERESESAYTLSETVRQLASNLDLTVDAQSDAYELKGERIQMSIILNPDGKEISSCYVNYTFDEEEKESDSIKHLLEEKKIDELTAALQKMVGLVPDIIQVNNAELKSANTLSVLRMLESDIVAIKARSEASNENLVDRYALEFFIPRSELHPTTFVLLAEPFLRDSIKNFSESHSFVDYDKILYSAYLCLKRTGVLYNFPGGSYLDQRGNWIDDSSSMRLPVEYCLAFTRPILLSRENYDKISNFSGVSSLNILGQTNLFRHLSSVSNHEKLNLKCRVSPELGQFYEFPECDSRNSDAVVINEIHFVHPRNLTTILQIIRDQLLLNTLFESLCHRSSARKAGARRVICDLAKSWIFRISGSHISGFADLPVLRPVPIILSRREEAIDVSYVQIRGATGDL</sequence>
<dbReference type="EMBL" id="JAKKPZ010000001">
    <property type="protein sequence ID" value="KAI1729155.1"/>
    <property type="molecule type" value="Genomic_DNA"/>
</dbReference>
<dbReference type="PANTHER" id="PTHR12881:SF10">
    <property type="entry name" value="MEDIATOR OF RNA POLYMERASE II TRANSCRIPTION SUBUNIT 1"/>
    <property type="match status" value="1"/>
</dbReference>
<dbReference type="GO" id="GO:0003712">
    <property type="term" value="F:transcription coregulator activity"/>
    <property type="evidence" value="ECO:0007669"/>
    <property type="project" value="TreeGrafter"/>
</dbReference>
<gene>
    <name evidence="1" type="ORF">DdX_01377</name>
</gene>